<organism evidence="2 3">
    <name type="scientific">Mesorhizobium cantuariense</name>
    <dbReference type="NCBI Taxonomy" id="1300275"/>
    <lineage>
        <taxon>Bacteria</taxon>
        <taxon>Pseudomonadati</taxon>
        <taxon>Pseudomonadota</taxon>
        <taxon>Alphaproteobacteria</taxon>
        <taxon>Hyphomicrobiales</taxon>
        <taxon>Phyllobacteriaceae</taxon>
        <taxon>Mesorhizobium</taxon>
    </lineage>
</organism>
<keyword evidence="1" id="KW-0812">Transmembrane</keyword>
<comment type="caution">
    <text evidence="2">The sequence shown here is derived from an EMBL/GenBank/DDBJ whole genome shotgun (WGS) entry which is preliminary data.</text>
</comment>
<feature type="transmembrane region" description="Helical" evidence="1">
    <location>
        <begin position="15"/>
        <end position="34"/>
    </location>
</feature>
<keyword evidence="1" id="KW-0472">Membrane</keyword>
<keyword evidence="1" id="KW-1133">Transmembrane helix</keyword>
<protein>
    <submittedName>
        <fullName evidence="2">DUF1345 domain-containing protein</fullName>
    </submittedName>
</protein>
<feature type="transmembrane region" description="Helical" evidence="1">
    <location>
        <begin position="112"/>
        <end position="131"/>
    </location>
</feature>
<feature type="transmembrane region" description="Helical" evidence="1">
    <location>
        <begin position="197"/>
        <end position="220"/>
    </location>
</feature>
<proteinExistence type="predicted"/>
<evidence type="ECO:0000313" key="2">
    <source>
        <dbReference type="EMBL" id="MFC3323483.1"/>
    </source>
</evidence>
<name>A0ABV7MS81_9HYPH</name>
<dbReference type="Proteomes" id="UP001595648">
    <property type="component" value="Unassembled WGS sequence"/>
</dbReference>
<dbReference type="EMBL" id="JBHRVD010000001">
    <property type="protein sequence ID" value="MFC3323483.1"/>
    <property type="molecule type" value="Genomic_DNA"/>
</dbReference>
<evidence type="ECO:0000313" key="3">
    <source>
        <dbReference type="Proteomes" id="UP001595648"/>
    </source>
</evidence>
<accession>A0ABV7MS81</accession>
<dbReference type="Pfam" id="PF07077">
    <property type="entry name" value="DUF1345"/>
    <property type="match status" value="1"/>
</dbReference>
<evidence type="ECO:0000256" key="1">
    <source>
        <dbReference type="SAM" id="Phobius"/>
    </source>
</evidence>
<reference evidence="3" key="1">
    <citation type="journal article" date="2019" name="Int. J. Syst. Evol. Microbiol.">
        <title>The Global Catalogue of Microorganisms (GCM) 10K type strain sequencing project: providing services to taxonomists for standard genome sequencing and annotation.</title>
        <authorList>
            <consortium name="The Broad Institute Genomics Platform"/>
            <consortium name="The Broad Institute Genome Sequencing Center for Infectious Disease"/>
            <person name="Wu L."/>
            <person name="Ma J."/>
        </authorList>
    </citation>
    <scope>NUCLEOTIDE SEQUENCE [LARGE SCALE GENOMIC DNA]</scope>
    <source>
        <strain evidence="3">ICMP 19515</strain>
    </source>
</reference>
<gene>
    <name evidence="2" type="ORF">ACFOJ9_17085</name>
</gene>
<keyword evidence="3" id="KW-1185">Reference proteome</keyword>
<dbReference type="InterPro" id="IPR009781">
    <property type="entry name" value="DUF1345"/>
</dbReference>
<feature type="transmembrane region" description="Helical" evidence="1">
    <location>
        <begin position="78"/>
        <end position="100"/>
    </location>
</feature>
<feature type="transmembrane region" description="Helical" evidence="1">
    <location>
        <begin position="40"/>
        <end position="57"/>
    </location>
</feature>
<dbReference type="RefSeq" id="WP_378980092.1">
    <property type="nucleotide sequence ID" value="NZ_JBHRVD010000001.1"/>
</dbReference>
<sequence length="225" mass="24309">MAAETPIKSPIQRHMLFAVSACVGVFALLVALLLHASLAYSIGANAFFAAYVILVVAQMPKFTGRYLSKNARATDQPVLVIFAVTLVVVGVATFSLFQLINQKDSAHPIELGFALLSIPLGWFTIHAMAALHYAHVYWMDGDAVDAETKKKIPVGGLLFPGDKRPEGWDFLYFSTVIGMTAQTADTNISTTHMRRVVLVHSILSFFFNTVIVAAAVNLAVSLGAP</sequence>